<feature type="transmembrane region" description="Helical" evidence="5">
    <location>
        <begin position="157"/>
        <end position="184"/>
    </location>
</feature>
<comment type="subcellular location">
    <subcellularLocation>
        <location evidence="1">Membrane</location>
        <topology evidence="1">Multi-pass membrane protein</topology>
    </subcellularLocation>
</comment>
<feature type="transmembrane region" description="Helical" evidence="5">
    <location>
        <begin position="117"/>
        <end position="137"/>
    </location>
</feature>
<dbReference type="Proteomes" id="UP001165143">
    <property type="component" value="Unassembled WGS sequence"/>
</dbReference>
<dbReference type="OrthoDB" id="9771198at2"/>
<feature type="transmembrane region" description="Helical" evidence="5">
    <location>
        <begin position="280"/>
        <end position="303"/>
    </location>
</feature>
<dbReference type="EMBL" id="BSRX01000036">
    <property type="protein sequence ID" value="GLW57302.1"/>
    <property type="molecule type" value="Genomic_DNA"/>
</dbReference>
<dbReference type="InterPro" id="IPR036513">
    <property type="entry name" value="STAS_dom_sf"/>
</dbReference>
<proteinExistence type="predicted"/>
<sequence>MPWNATRVRAVLRTDLPASITVFLVAVPLCVGVSVASGAPAELGLVTGIVGGLVAGALPGSSLQVSGPAAGLTVLVHSAVTAHGLPALGVIVLTAGLLQVLLGLLRLGRWFRAVSSSVVEGMLSGIGLVLIASQAYVLLADASHGGALADLAHLPGAALRAVGTAPGRASLAVGAGVLAVLALWKRAPRRLAALPGPLAAVALAAAAVRLLHLPVPTVGVGGLLGALQPPGADQFAVLARAGVWGTVLAFALIASAESLFSASAVDHMHAGPRTRYNRELVAQGIGNTVAGALGALPMTAVIVRSATNVQAGARTKAARVLHGGWLLLFTLALPGLLELVPLAALAALLVHAGAKLLAPRARLRLWRTDRSEALVLTATTLGIVTTNLLEGVAVGLVAALAKTAWDVTHIRLQVEQTPDATVVRVHGNATFLKLPALVDRLEEVSPTGPVELDLSPLTHLDTACRQALTAWAEQHRRRGLPVTVTPDLGNSPLVEVT</sequence>
<evidence type="ECO:0000256" key="2">
    <source>
        <dbReference type="ARBA" id="ARBA00022692"/>
    </source>
</evidence>
<reference evidence="7" key="1">
    <citation type="submission" date="2023-02" db="EMBL/GenBank/DDBJ databases">
        <title>Kitasatospora phosalacinea NBRC 14362.</title>
        <authorList>
            <person name="Ichikawa N."/>
            <person name="Sato H."/>
            <person name="Tonouchi N."/>
        </authorList>
    </citation>
    <scope>NUCLEOTIDE SEQUENCE</scope>
    <source>
        <strain evidence="7">NBRC 14362</strain>
    </source>
</reference>
<feature type="transmembrane region" description="Helical" evidence="5">
    <location>
        <begin position="235"/>
        <end position="260"/>
    </location>
</feature>
<comment type="caution">
    <text evidence="7">The sequence shown here is derived from an EMBL/GenBank/DDBJ whole genome shotgun (WGS) entry which is preliminary data.</text>
</comment>
<dbReference type="Gene3D" id="3.30.750.24">
    <property type="entry name" value="STAS domain"/>
    <property type="match status" value="1"/>
</dbReference>
<dbReference type="InterPro" id="IPR011547">
    <property type="entry name" value="SLC26A/SulP_dom"/>
</dbReference>
<dbReference type="Pfam" id="PF13466">
    <property type="entry name" value="STAS_2"/>
    <property type="match status" value="1"/>
</dbReference>
<gene>
    <name evidence="7" type="primary">ychM</name>
    <name evidence="7" type="ORF">Kpho01_53130</name>
</gene>
<dbReference type="PANTHER" id="PTHR11814">
    <property type="entry name" value="SULFATE TRANSPORTER"/>
    <property type="match status" value="1"/>
</dbReference>
<protein>
    <submittedName>
        <fullName evidence="7">Sulfate transporter</fullName>
    </submittedName>
</protein>
<dbReference type="InterPro" id="IPR058548">
    <property type="entry name" value="MlaB-like_STAS"/>
</dbReference>
<feature type="transmembrane region" description="Helical" evidence="5">
    <location>
        <begin position="323"/>
        <end position="352"/>
    </location>
</feature>
<feature type="transmembrane region" description="Helical" evidence="5">
    <location>
        <begin position="43"/>
        <end position="65"/>
    </location>
</feature>
<evidence type="ECO:0000256" key="1">
    <source>
        <dbReference type="ARBA" id="ARBA00004141"/>
    </source>
</evidence>
<feature type="transmembrane region" description="Helical" evidence="5">
    <location>
        <begin position="373"/>
        <end position="401"/>
    </location>
</feature>
<dbReference type="InterPro" id="IPR001902">
    <property type="entry name" value="SLC26A/SulP_fam"/>
</dbReference>
<feature type="transmembrane region" description="Helical" evidence="5">
    <location>
        <begin position="191"/>
        <end position="215"/>
    </location>
</feature>
<feature type="transmembrane region" description="Helical" evidence="5">
    <location>
        <begin position="85"/>
        <end position="105"/>
    </location>
</feature>
<dbReference type="GO" id="GO:0055085">
    <property type="term" value="P:transmembrane transport"/>
    <property type="evidence" value="ECO:0007669"/>
    <property type="project" value="InterPro"/>
</dbReference>
<keyword evidence="3 5" id="KW-1133">Transmembrane helix</keyword>
<evidence type="ECO:0000259" key="6">
    <source>
        <dbReference type="PROSITE" id="PS50801"/>
    </source>
</evidence>
<evidence type="ECO:0000313" key="7">
    <source>
        <dbReference type="EMBL" id="GLW57302.1"/>
    </source>
</evidence>
<dbReference type="SUPFAM" id="SSF52091">
    <property type="entry name" value="SpoIIaa-like"/>
    <property type="match status" value="1"/>
</dbReference>
<evidence type="ECO:0000256" key="3">
    <source>
        <dbReference type="ARBA" id="ARBA00022989"/>
    </source>
</evidence>
<dbReference type="GO" id="GO:0016020">
    <property type="term" value="C:membrane"/>
    <property type="evidence" value="ECO:0007669"/>
    <property type="project" value="UniProtKB-SubCell"/>
</dbReference>
<evidence type="ECO:0000313" key="8">
    <source>
        <dbReference type="Proteomes" id="UP001165143"/>
    </source>
</evidence>
<dbReference type="AlphaFoldDB" id="A0A9W6PLV4"/>
<feature type="domain" description="STAS" evidence="6">
    <location>
        <begin position="410"/>
        <end position="485"/>
    </location>
</feature>
<keyword evidence="4 5" id="KW-0472">Membrane</keyword>
<name>A0A9W6PLV4_9ACTN</name>
<dbReference type="InterPro" id="IPR002645">
    <property type="entry name" value="STAS_dom"/>
</dbReference>
<keyword evidence="2 5" id="KW-0812">Transmembrane</keyword>
<evidence type="ECO:0000256" key="4">
    <source>
        <dbReference type="ARBA" id="ARBA00023136"/>
    </source>
</evidence>
<accession>A0A9W6PLV4</accession>
<organism evidence="7 8">
    <name type="scientific">Kitasatospora phosalacinea</name>
    <dbReference type="NCBI Taxonomy" id="2065"/>
    <lineage>
        <taxon>Bacteria</taxon>
        <taxon>Bacillati</taxon>
        <taxon>Actinomycetota</taxon>
        <taxon>Actinomycetes</taxon>
        <taxon>Kitasatosporales</taxon>
        <taxon>Streptomycetaceae</taxon>
        <taxon>Kitasatospora</taxon>
    </lineage>
</organism>
<dbReference type="RefSeq" id="WP_033251533.1">
    <property type="nucleotide sequence ID" value="NZ_BSRX01000036.1"/>
</dbReference>
<feature type="transmembrane region" description="Helical" evidence="5">
    <location>
        <begin position="16"/>
        <end position="36"/>
    </location>
</feature>
<dbReference type="PROSITE" id="PS50801">
    <property type="entry name" value="STAS"/>
    <property type="match status" value="1"/>
</dbReference>
<dbReference type="Pfam" id="PF00916">
    <property type="entry name" value="Sulfate_transp"/>
    <property type="match status" value="1"/>
</dbReference>
<evidence type="ECO:0000256" key="5">
    <source>
        <dbReference type="SAM" id="Phobius"/>
    </source>
</evidence>